<dbReference type="SUPFAM" id="SSF47090">
    <property type="entry name" value="PGBD-like"/>
    <property type="match status" value="1"/>
</dbReference>
<feature type="chain" id="PRO_5020830472" evidence="1">
    <location>
        <begin position="23"/>
        <end position="411"/>
    </location>
</feature>
<evidence type="ECO:0000313" key="5">
    <source>
        <dbReference type="Proteomes" id="UP000291613"/>
    </source>
</evidence>
<evidence type="ECO:0000259" key="3">
    <source>
        <dbReference type="Pfam" id="PF13406"/>
    </source>
</evidence>
<dbReference type="InterPro" id="IPR011970">
    <property type="entry name" value="MltB_2"/>
</dbReference>
<accession>A0A4Q9GMY5</accession>
<sequence>MTFSLRAALVACAVAAASGAYAAPVETPPESAPKAPCGGDFDAWLDGVRQEARAGGVSDRAIDEGLRDVRIDQKVLAADRAQSVFQQTFLQFAGRMAGPPRPQKGAKLLKERADLFAAIERDYGVPGSVITAFWGLETDFGANLGKFDTRNALATLSYDCRRPDFFRPQLIAALQIVDRGDLAPTDMHGAWAGELGQTQMMPVDYIRSGVDADGDGRRDLMRSTPDALTSAGKYVADLGWKRGEKWIQEVAVPAEMPWEEADVEIKHSVAEWRRWGVKPRSGELMPDDAPAALLLPMGRNGPAFLAYRNFDVYRTWNASFVYALTAAYLATRLDGAPAVSEGNAPVRALSADELKSLQTLLARDGLLPADEIDGKLGFDTRRATRKAQQKYRLPADGYPSLELTQAMTSGG</sequence>
<dbReference type="PANTHER" id="PTHR30163:SF8">
    <property type="entry name" value="LYTIC MUREIN TRANSGLYCOSYLASE"/>
    <property type="match status" value="1"/>
</dbReference>
<dbReference type="OrthoDB" id="9808544at2"/>
<feature type="signal peptide" evidence="1">
    <location>
        <begin position="1"/>
        <end position="22"/>
    </location>
</feature>
<dbReference type="Pfam" id="PF01471">
    <property type="entry name" value="PG_binding_1"/>
    <property type="match status" value="1"/>
</dbReference>
<dbReference type="InterPro" id="IPR036365">
    <property type="entry name" value="PGBD-like_sf"/>
</dbReference>
<feature type="domain" description="Peptidoglycan binding-like" evidence="2">
    <location>
        <begin position="351"/>
        <end position="407"/>
    </location>
</feature>
<dbReference type="AlphaFoldDB" id="A0A4Q9GMY5"/>
<dbReference type="NCBIfam" id="TIGR02283">
    <property type="entry name" value="MltB_2"/>
    <property type="match status" value="1"/>
</dbReference>
<dbReference type="SUPFAM" id="SSF53955">
    <property type="entry name" value="Lysozyme-like"/>
    <property type="match status" value="1"/>
</dbReference>
<dbReference type="GO" id="GO:0009253">
    <property type="term" value="P:peptidoglycan catabolic process"/>
    <property type="evidence" value="ECO:0007669"/>
    <property type="project" value="TreeGrafter"/>
</dbReference>
<dbReference type="InterPro" id="IPR043426">
    <property type="entry name" value="MltB-like"/>
</dbReference>
<evidence type="ECO:0000259" key="2">
    <source>
        <dbReference type="Pfam" id="PF01471"/>
    </source>
</evidence>
<dbReference type="InterPro" id="IPR002477">
    <property type="entry name" value="Peptidoglycan-bd-like"/>
</dbReference>
<dbReference type="RefSeq" id="WP_131001084.1">
    <property type="nucleotide sequence ID" value="NZ_JBHSZR010000002.1"/>
</dbReference>
<dbReference type="PANTHER" id="PTHR30163">
    <property type="entry name" value="MEMBRANE-BOUND LYTIC MUREIN TRANSGLYCOSYLASE B"/>
    <property type="match status" value="1"/>
</dbReference>
<evidence type="ECO:0000313" key="4">
    <source>
        <dbReference type="EMBL" id="TBN54831.1"/>
    </source>
</evidence>
<feature type="domain" description="Transglycosylase SLT" evidence="3">
    <location>
        <begin position="41"/>
        <end position="330"/>
    </location>
</feature>
<dbReference type="InterPro" id="IPR023346">
    <property type="entry name" value="Lysozyme-like_dom_sf"/>
</dbReference>
<dbReference type="Proteomes" id="UP000291613">
    <property type="component" value="Unassembled WGS sequence"/>
</dbReference>
<dbReference type="Gene3D" id="1.10.101.10">
    <property type="entry name" value="PGBD-like superfamily/PGBD"/>
    <property type="match status" value="1"/>
</dbReference>
<comment type="caution">
    <text evidence="4">The sequence shown here is derived from an EMBL/GenBank/DDBJ whole genome shotgun (WGS) entry which is preliminary data.</text>
</comment>
<dbReference type="InterPro" id="IPR031304">
    <property type="entry name" value="SLT_2"/>
</dbReference>
<gene>
    <name evidence="4" type="ORF">EYR15_01325</name>
</gene>
<keyword evidence="1" id="KW-0732">Signal</keyword>
<organism evidence="4 5">
    <name type="scientific">Hansschlegelia quercus</name>
    <dbReference type="NCBI Taxonomy" id="2528245"/>
    <lineage>
        <taxon>Bacteria</taxon>
        <taxon>Pseudomonadati</taxon>
        <taxon>Pseudomonadota</taxon>
        <taxon>Alphaproteobacteria</taxon>
        <taxon>Hyphomicrobiales</taxon>
        <taxon>Methylopilaceae</taxon>
        <taxon>Hansschlegelia</taxon>
    </lineage>
</organism>
<dbReference type="Gene3D" id="1.10.8.350">
    <property type="entry name" value="Bacterial muramidase"/>
    <property type="match status" value="1"/>
</dbReference>
<dbReference type="InterPro" id="IPR036366">
    <property type="entry name" value="PGBDSf"/>
</dbReference>
<evidence type="ECO:0000256" key="1">
    <source>
        <dbReference type="SAM" id="SignalP"/>
    </source>
</evidence>
<dbReference type="Pfam" id="PF13406">
    <property type="entry name" value="SLT_2"/>
    <property type="match status" value="1"/>
</dbReference>
<proteinExistence type="predicted"/>
<reference evidence="4 5" key="1">
    <citation type="submission" date="2019-02" db="EMBL/GenBank/DDBJ databases">
        <title>Hansschlegelia quercus sp. nov., a novel methylotrophic bacterium from buds of oak (Quercus robur L.).</title>
        <authorList>
            <person name="Agafonova N.V."/>
            <person name="Kaparullina E.N."/>
            <person name="Grouzdev D.S."/>
            <person name="Doronina N.V."/>
        </authorList>
    </citation>
    <scope>NUCLEOTIDE SEQUENCE [LARGE SCALE GENOMIC DNA]</scope>
    <source>
        <strain evidence="4 5">Dub</strain>
    </source>
</reference>
<keyword evidence="5" id="KW-1185">Reference proteome</keyword>
<dbReference type="EMBL" id="SIUB01000001">
    <property type="protein sequence ID" value="TBN54831.1"/>
    <property type="molecule type" value="Genomic_DNA"/>
</dbReference>
<dbReference type="GO" id="GO:0008933">
    <property type="term" value="F:peptidoglycan lytic transglycosylase activity"/>
    <property type="evidence" value="ECO:0007669"/>
    <property type="project" value="TreeGrafter"/>
</dbReference>
<dbReference type="Gene3D" id="1.10.530.10">
    <property type="match status" value="1"/>
</dbReference>
<protein>
    <submittedName>
        <fullName evidence="4">Lytic murein transglycosylase</fullName>
    </submittedName>
</protein>
<name>A0A4Q9GMY5_9HYPH</name>